<evidence type="ECO:0000256" key="1">
    <source>
        <dbReference type="ARBA" id="ARBA00004370"/>
    </source>
</evidence>
<dbReference type="SMART" id="SM00044">
    <property type="entry name" value="CYCc"/>
    <property type="match status" value="1"/>
</dbReference>
<evidence type="ECO:0000256" key="2">
    <source>
        <dbReference type="ARBA" id="ARBA00022692"/>
    </source>
</evidence>
<dbReference type="GO" id="GO:0009190">
    <property type="term" value="P:cyclic nucleotide biosynthetic process"/>
    <property type="evidence" value="ECO:0007669"/>
    <property type="project" value="InterPro"/>
</dbReference>
<keyword evidence="6" id="KW-0456">Lyase</keyword>
<evidence type="ECO:0000256" key="5">
    <source>
        <dbReference type="ARBA" id="ARBA00023136"/>
    </source>
</evidence>
<keyword evidence="2 7" id="KW-0812">Transmembrane</keyword>
<dbReference type="Gene3D" id="6.10.250.780">
    <property type="match status" value="1"/>
</dbReference>
<name>M3GX58_LEPIR</name>
<comment type="subcellular location">
    <subcellularLocation>
        <location evidence="1">Membrane</location>
    </subcellularLocation>
</comment>
<comment type="caution">
    <text evidence="9">The sequence shown here is derived from an EMBL/GenBank/DDBJ whole genome shotgun (WGS) entry which is preliminary data.</text>
</comment>
<evidence type="ECO:0000313" key="9">
    <source>
        <dbReference type="EMBL" id="EMG11313.1"/>
    </source>
</evidence>
<dbReference type="GO" id="GO:0004016">
    <property type="term" value="F:adenylate cyclase activity"/>
    <property type="evidence" value="ECO:0007669"/>
    <property type="project" value="UniProtKB-ARBA"/>
</dbReference>
<protein>
    <submittedName>
        <fullName evidence="9">Adenylate/guanylate cyclase catalytic domain protein</fullName>
    </submittedName>
</protein>
<dbReference type="Pfam" id="PF00211">
    <property type="entry name" value="Guanylate_cyc"/>
    <property type="match status" value="1"/>
</dbReference>
<keyword evidence="5 7" id="KW-0472">Membrane</keyword>
<dbReference type="Gene3D" id="3.30.70.1230">
    <property type="entry name" value="Nucleotide cyclase"/>
    <property type="match status" value="1"/>
</dbReference>
<dbReference type="InterPro" id="IPR050401">
    <property type="entry name" value="Cyclic_nucleotide_synthase"/>
</dbReference>
<evidence type="ECO:0000313" key="10">
    <source>
        <dbReference type="Proteomes" id="UP000011776"/>
    </source>
</evidence>
<dbReference type="EMBL" id="AFME02000173">
    <property type="protein sequence ID" value="EMG11313.1"/>
    <property type="molecule type" value="Genomic_DNA"/>
</dbReference>
<dbReference type="InterPro" id="IPR029787">
    <property type="entry name" value="Nucleotide_cyclase"/>
</dbReference>
<reference evidence="9 10" key="1">
    <citation type="submission" date="2013-02" db="EMBL/GenBank/DDBJ databases">
        <authorList>
            <person name="Harkins D.M."/>
            <person name="Durkin A.S."/>
            <person name="Brinkac L.M."/>
            <person name="Haft D.H."/>
            <person name="Selengut J.D."/>
            <person name="Sanka R."/>
            <person name="DePew J."/>
            <person name="Purushe J."/>
            <person name="Tulsiani S.M."/>
            <person name="Graham G.C."/>
            <person name="Burns M.-A."/>
            <person name="Dohnt M.F."/>
            <person name="Smythe L.D."/>
            <person name="McKay D.B."/>
            <person name="Craig S.B."/>
            <person name="Vinetz J.M."/>
            <person name="Sutton G.G."/>
            <person name="Nierman W.C."/>
            <person name="Fouts D.E."/>
        </authorList>
    </citation>
    <scope>NUCLEOTIDE SEQUENCE [LARGE SCALE GENOMIC DNA]</scope>
    <source>
        <strain evidence="9 10">LT2186</strain>
    </source>
</reference>
<gene>
    <name evidence="9" type="ORF">LEP1GSC151_1062</name>
</gene>
<evidence type="ECO:0000256" key="3">
    <source>
        <dbReference type="ARBA" id="ARBA00022741"/>
    </source>
</evidence>
<evidence type="ECO:0000256" key="6">
    <source>
        <dbReference type="ARBA" id="ARBA00023239"/>
    </source>
</evidence>
<dbReference type="GO" id="GO:0016020">
    <property type="term" value="C:membrane"/>
    <property type="evidence" value="ECO:0007669"/>
    <property type="project" value="UniProtKB-SubCell"/>
</dbReference>
<dbReference type="SUPFAM" id="SSF55073">
    <property type="entry name" value="Nucleotide cyclase"/>
    <property type="match status" value="1"/>
</dbReference>
<dbReference type="GO" id="GO:0000166">
    <property type="term" value="F:nucleotide binding"/>
    <property type="evidence" value="ECO:0007669"/>
    <property type="project" value="UniProtKB-KW"/>
</dbReference>
<dbReference type="PROSITE" id="PS50125">
    <property type="entry name" value="GUANYLATE_CYCLASE_2"/>
    <property type="match status" value="1"/>
</dbReference>
<dbReference type="Proteomes" id="UP000011776">
    <property type="component" value="Unassembled WGS sequence"/>
</dbReference>
<feature type="transmembrane region" description="Helical" evidence="7">
    <location>
        <begin position="6"/>
        <end position="25"/>
    </location>
</feature>
<keyword evidence="4 7" id="KW-1133">Transmembrane helix</keyword>
<keyword evidence="3" id="KW-0547">Nucleotide-binding</keyword>
<dbReference type="InterPro" id="IPR001054">
    <property type="entry name" value="A/G_cyclase"/>
</dbReference>
<evidence type="ECO:0000256" key="7">
    <source>
        <dbReference type="SAM" id="Phobius"/>
    </source>
</evidence>
<dbReference type="CDD" id="cd07302">
    <property type="entry name" value="CHD"/>
    <property type="match status" value="1"/>
</dbReference>
<dbReference type="GO" id="GO:0035556">
    <property type="term" value="P:intracellular signal transduction"/>
    <property type="evidence" value="ECO:0007669"/>
    <property type="project" value="InterPro"/>
</dbReference>
<dbReference type="PANTHER" id="PTHR11920">
    <property type="entry name" value="GUANYLYL CYCLASE"/>
    <property type="match status" value="1"/>
</dbReference>
<sequence length="167" mass="18990">MDAGGNYLFVQILTGLLIFILTRNLNIERKKSDSLLLNILPESVAEELKRNDFVVPIRYENVTVLFTDMAGFTKIAESMSPEELLSELDLFFREFDLITKKHGMEKIKTIGDSYMAAGGLPIVNNTHSIDAVLCGLEFQKFMRLKKRKEKTIIFLFGNLDLESILVP</sequence>
<organism evidence="9 10">
    <name type="scientific">Leptospira interrogans serovar Grippotyphosa str. LT2186</name>
    <dbReference type="NCBI Taxonomy" id="1001599"/>
    <lineage>
        <taxon>Bacteria</taxon>
        <taxon>Pseudomonadati</taxon>
        <taxon>Spirochaetota</taxon>
        <taxon>Spirochaetia</taxon>
        <taxon>Leptospirales</taxon>
        <taxon>Leptospiraceae</taxon>
        <taxon>Leptospira</taxon>
    </lineage>
</organism>
<dbReference type="BioCyc" id="LINT1001599:G11K9-2503-MONOMER"/>
<evidence type="ECO:0000256" key="4">
    <source>
        <dbReference type="ARBA" id="ARBA00022989"/>
    </source>
</evidence>
<evidence type="ECO:0000259" key="8">
    <source>
        <dbReference type="PROSITE" id="PS50125"/>
    </source>
</evidence>
<accession>M3GX58</accession>
<feature type="domain" description="Guanylate cyclase" evidence="8">
    <location>
        <begin position="63"/>
        <end position="143"/>
    </location>
</feature>
<dbReference type="PANTHER" id="PTHR11920:SF335">
    <property type="entry name" value="GUANYLATE CYCLASE"/>
    <property type="match status" value="1"/>
</dbReference>
<dbReference type="AlphaFoldDB" id="M3GX58"/>
<proteinExistence type="predicted"/>